<proteinExistence type="predicted"/>
<protein>
    <submittedName>
        <fullName evidence="1">Uncharacterized protein</fullName>
    </submittedName>
</protein>
<keyword evidence="2" id="KW-1185">Reference proteome</keyword>
<evidence type="ECO:0000313" key="1">
    <source>
        <dbReference type="EMBL" id="KAK2071133.1"/>
    </source>
</evidence>
<accession>A0AAD9MEM7</accession>
<dbReference type="EMBL" id="JAQQPM010000004">
    <property type="protein sequence ID" value="KAK2071133.1"/>
    <property type="molecule type" value="Genomic_DNA"/>
</dbReference>
<dbReference type="AlphaFoldDB" id="A0AAD9MEM7"/>
<organism evidence="1 2">
    <name type="scientific">Phyllachora maydis</name>
    <dbReference type="NCBI Taxonomy" id="1825666"/>
    <lineage>
        <taxon>Eukaryota</taxon>
        <taxon>Fungi</taxon>
        <taxon>Dikarya</taxon>
        <taxon>Ascomycota</taxon>
        <taxon>Pezizomycotina</taxon>
        <taxon>Sordariomycetes</taxon>
        <taxon>Sordariomycetidae</taxon>
        <taxon>Phyllachorales</taxon>
        <taxon>Phyllachoraceae</taxon>
        <taxon>Phyllachora</taxon>
    </lineage>
</organism>
<comment type="caution">
    <text evidence="1">The sequence shown here is derived from an EMBL/GenBank/DDBJ whole genome shotgun (WGS) entry which is preliminary data.</text>
</comment>
<sequence length="127" mass="13235">MKFTTSSANDAPGAALSLHLAHKFHVQRRPRPHVRLAQHTFVERGGRERQVAFGALQLVKDGGGEGQAALDAFKLGPVLGGGGVVVGGTRRPGEAAVEARSEILSRIFSGIGPSRAQGVAEDMGPFA</sequence>
<gene>
    <name evidence="1" type="ORF">P8C59_005582</name>
</gene>
<name>A0AAD9MEM7_9PEZI</name>
<evidence type="ECO:0000313" key="2">
    <source>
        <dbReference type="Proteomes" id="UP001217918"/>
    </source>
</evidence>
<reference evidence="1" key="1">
    <citation type="journal article" date="2023" name="Mol. Plant Microbe Interact.">
        <title>Elucidating the Obligate Nature and Biological Capacity of an Invasive Fungal Corn Pathogen.</title>
        <authorList>
            <person name="MacCready J.S."/>
            <person name="Roggenkamp E.M."/>
            <person name="Gdanetz K."/>
            <person name="Chilvers M.I."/>
        </authorList>
    </citation>
    <scope>NUCLEOTIDE SEQUENCE</scope>
    <source>
        <strain evidence="1">PM02</strain>
    </source>
</reference>
<dbReference type="Proteomes" id="UP001217918">
    <property type="component" value="Unassembled WGS sequence"/>
</dbReference>